<dbReference type="AlphaFoldDB" id="A0A8H5FJN0"/>
<evidence type="ECO:0000313" key="3">
    <source>
        <dbReference type="EMBL" id="KAF5339655.1"/>
    </source>
</evidence>
<sequence>MFFILAMLASSILIQQGLRTSIARCILLTAILTMLVGDGSVVACTLAFQQASMRSFGQTPYNALPLETRVSAALTVVARIIYLIGDAIVIWRAWILFNRRRVIHVVLVLCLLGTIAVSFADGAITLRVVLTNIGGDSKQKLILPIMLLVTNGITTILVGYKTWEYNKFIKSNLRAMEGDTKSNAGNVLLLLVQSGFIYCVIWFFALLASLNVFDSFGIRILGALLPSIASMYPTLVVILVFRQKTINDSGFDTSSKWTASATTSRSLRPIQFAKSPNYSGGTRRMGTGVQSSLTQVSFMTDIDLERSRGDLRGSRGVAVGPEDKDFPTECKREVDGTDVEQVNPQV</sequence>
<evidence type="ECO:0000313" key="4">
    <source>
        <dbReference type="Proteomes" id="UP000559256"/>
    </source>
</evidence>
<feature type="transmembrane region" description="Helical" evidence="2">
    <location>
        <begin position="141"/>
        <end position="163"/>
    </location>
</feature>
<proteinExistence type="predicted"/>
<name>A0A8H5FJN0_9AGAR</name>
<keyword evidence="2" id="KW-0472">Membrane</keyword>
<evidence type="ECO:0000256" key="2">
    <source>
        <dbReference type="SAM" id="Phobius"/>
    </source>
</evidence>
<organism evidence="3 4">
    <name type="scientific">Tetrapyrgos nigripes</name>
    <dbReference type="NCBI Taxonomy" id="182062"/>
    <lineage>
        <taxon>Eukaryota</taxon>
        <taxon>Fungi</taxon>
        <taxon>Dikarya</taxon>
        <taxon>Basidiomycota</taxon>
        <taxon>Agaricomycotina</taxon>
        <taxon>Agaricomycetes</taxon>
        <taxon>Agaricomycetidae</taxon>
        <taxon>Agaricales</taxon>
        <taxon>Marasmiineae</taxon>
        <taxon>Marasmiaceae</taxon>
        <taxon>Tetrapyrgos</taxon>
    </lineage>
</organism>
<reference evidence="3 4" key="1">
    <citation type="journal article" date="2020" name="ISME J.">
        <title>Uncovering the hidden diversity of litter-decomposition mechanisms in mushroom-forming fungi.</title>
        <authorList>
            <person name="Floudas D."/>
            <person name="Bentzer J."/>
            <person name="Ahren D."/>
            <person name="Johansson T."/>
            <person name="Persson P."/>
            <person name="Tunlid A."/>
        </authorList>
    </citation>
    <scope>NUCLEOTIDE SEQUENCE [LARGE SCALE GENOMIC DNA]</scope>
    <source>
        <strain evidence="3 4">CBS 291.85</strain>
    </source>
</reference>
<dbReference type="OrthoDB" id="3174319at2759"/>
<feature type="transmembrane region" description="Helical" evidence="2">
    <location>
        <begin position="184"/>
        <end position="210"/>
    </location>
</feature>
<evidence type="ECO:0000256" key="1">
    <source>
        <dbReference type="SAM" id="MobiDB-lite"/>
    </source>
</evidence>
<keyword evidence="4" id="KW-1185">Reference proteome</keyword>
<keyword evidence="2" id="KW-0812">Transmembrane</keyword>
<accession>A0A8H5FJN0</accession>
<feature type="region of interest" description="Disordered" evidence="1">
    <location>
        <begin position="310"/>
        <end position="346"/>
    </location>
</feature>
<comment type="caution">
    <text evidence="3">The sequence shown here is derived from an EMBL/GenBank/DDBJ whole genome shotgun (WGS) entry which is preliminary data.</text>
</comment>
<feature type="transmembrane region" description="Helical" evidence="2">
    <location>
        <begin position="103"/>
        <end position="129"/>
    </location>
</feature>
<protein>
    <submittedName>
        <fullName evidence="3">Uncharacterized protein</fullName>
    </submittedName>
</protein>
<feature type="transmembrane region" description="Helical" evidence="2">
    <location>
        <begin position="216"/>
        <end position="241"/>
    </location>
</feature>
<feature type="transmembrane region" description="Helical" evidence="2">
    <location>
        <begin position="70"/>
        <end position="91"/>
    </location>
</feature>
<feature type="compositionally biased region" description="Basic and acidic residues" evidence="1">
    <location>
        <begin position="321"/>
        <end position="335"/>
    </location>
</feature>
<dbReference type="EMBL" id="JAACJM010000183">
    <property type="protein sequence ID" value="KAF5339655.1"/>
    <property type="molecule type" value="Genomic_DNA"/>
</dbReference>
<dbReference type="Proteomes" id="UP000559256">
    <property type="component" value="Unassembled WGS sequence"/>
</dbReference>
<keyword evidence="2" id="KW-1133">Transmembrane helix</keyword>
<gene>
    <name evidence="3" type="ORF">D9758_015591</name>
</gene>